<reference evidence="2 3" key="1">
    <citation type="journal article" date="2014" name="Genome Announc.">
        <title>Genome Sequence and Methylome of Soil Bacterium Gemmatirosa kalamazoonensis KBS708T, a Member of the Rarely Cultivated Gemmatimonadetes Phylum.</title>
        <authorList>
            <person name="Debruyn J.M."/>
            <person name="Radosevich M."/>
            <person name="Wommack K.E."/>
            <person name="Polson S.W."/>
            <person name="Hauser L.J."/>
            <person name="Fawaz M.N."/>
            <person name="Korlach J."/>
            <person name="Tsai Y.C."/>
        </authorList>
    </citation>
    <scope>NUCLEOTIDE SEQUENCE [LARGE SCALE GENOMIC DNA]</scope>
    <source>
        <strain evidence="2 3">KBS708</strain>
    </source>
</reference>
<dbReference type="KEGG" id="gba:J421_1209"/>
<protein>
    <recommendedName>
        <fullName evidence="4">Secreted protein</fullName>
    </recommendedName>
</protein>
<gene>
    <name evidence="2" type="ORF">J421_1209</name>
</gene>
<feature type="signal peptide" evidence="1">
    <location>
        <begin position="1"/>
        <end position="19"/>
    </location>
</feature>
<keyword evidence="1" id="KW-0732">Signal</keyword>
<evidence type="ECO:0000313" key="3">
    <source>
        <dbReference type="Proteomes" id="UP000019151"/>
    </source>
</evidence>
<feature type="chain" id="PRO_5004794155" description="Secreted protein" evidence="1">
    <location>
        <begin position="20"/>
        <end position="184"/>
    </location>
</feature>
<dbReference type="InterPro" id="IPR036404">
    <property type="entry name" value="Jacalin-like_lectin_dom_sf"/>
</dbReference>
<dbReference type="PATRIC" id="fig|861299.3.peg.1225"/>
<keyword evidence="3" id="KW-1185">Reference proteome</keyword>
<dbReference type="OrthoDB" id="9794228at2"/>
<dbReference type="RefSeq" id="WP_148306175.1">
    <property type="nucleotide sequence ID" value="NZ_CP007128.1"/>
</dbReference>
<dbReference type="InParanoid" id="W0RD92"/>
<dbReference type="Gene3D" id="2.100.10.30">
    <property type="entry name" value="Jacalin-like lectin domain"/>
    <property type="match status" value="1"/>
</dbReference>
<dbReference type="HOGENOM" id="CLU_1466213_0_0_0"/>
<name>W0RD92_9BACT</name>
<accession>W0RD92</accession>
<dbReference type="EMBL" id="CP007128">
    <property type="protein sequence ID" value="AHG88746.1"/>
    <property type="molecule type" value="Genomic_DNA"/>
</dbReference>
<evidence type="ECO:0000256" key="1">
    <source>
        <dbReference type="SAM" id="SignalP"/>
    </source>
</evidence>
<sequence length="184" mass="19395">MRTLAARFAPLVLLVAMRAADLPPQNLPVMGGTGGSSFSRDCGAGRVLTGFRYRSGLVIDAIGISCRPVLANGTLGPETTVGTITGGSGGTTEFKSCRQGTVIVGLHMYWGSYAIQLRGYCNPWDATTRKFTNADQQGFDMGTLSIPYSRADMEFCEAKSQPASGIRGRSGAFVDALGVVCDEP</sequence>
<organism evidence="2 3">
    <name type="scientific">Gemmatirosa kalamazoonensis</name>
    <dbReference type="NCBI Taxonomy" id="861299"/>
    <lineage>
        <taxon>Bacteria</taxon>
        <taxon>Pseudomonadati</taxon>
        <taxon>Gemmatimonadota</taxon>
        <taxon>Gemmatimonadia</taxon>
        <taxon>Gemmatimonadales</taxon>
        <taxon>Gemmatimonadaceae</taxon>
        <taxon>Gemmatirosa</taxon>
    </lineage>
</organism>
<evidence type="ECO:0000313" key="2">
    <source>
        <dbReference type="EMBL" id="AHG88746.1"/>
    </source>
</evidence>
<dbReference type="STRING" id="861299.J421_1209"/>
<evidence type="ECO:0008006" key="4">
    <source>
        <dbReference type="Google" id="ProtNLM"/>
    </source>
</evidence>
<proteinExistence type="predicted"/>
<dbReference type="AlphaFoldDB" id="W0RD92"/>
<dbReference type="Proteomes" id="UP000019151">
    <property type="component" value="Chromosome"/>
</dbReference>